<evidence type="ECO:0000259" key="1">
    <source>
        <dbReference type="Pfam" id="PF10551"/>
    </source>
</evidence>
<feature type="domain" description="MULE transposase" evidence="1">
    <location>
        <begin position="66"/>
        <end position="167"/>
    </location>
</feature>
<evidence type="ECO:0000313" key="2">
    <source>
        <dbReference type="EMBL" id="CAI6367500.1"/>
    </source>
</evidence>
<evidence type="ECO:0000313" key="3">
    <source>
        <dbReference type="Proteomes" id="UP001160148"/>
    </source>
</evidence>
<dbReference type="AlphaFoldDB" id="A0AAV0XGJ6"/>
<name>A0AAV0XGJ6_9HEMI</name>
<keyword evidence="3" id="KW-1185">Reference proteome</keyword>
<accession>A0AAV0XGJ6</accession>
<dbReference type="EMBL" id="CARXXK010000004">
    <property type="protein sequence ID" value="CAI6367500.1"/>
    <property type="molecule type" value="Genomic_DNA"/>
</dbReference>
<organism evidence="2 3">
    <name type="scientific">Macrosiphum euphorbiae</name>
    <name type="common">potato aphid</name>
    <dbReference type="NCBI Taxonomy" id="13131"/>
    <lineage>
        <taxon>Eukaryota</taxon>
        <taxon>Metazoa</taxon>
        <taxon>Ecdysozoa</taxon>
        <taxon>Arthropoda</taxon>
        <taxon>Hexapoda</taxon>
        <taxon>Insecta</taxon>
        <taxon>Pterygota</taxon>
        <taxon>Neoptera</taxon>
        <taxon>Paraneoptera</taxon>
        <taxon>Hemiptera</taxon>
        <taxon>Sternorrhyncha</taxon>
        <taxon>Aphidomorpha</taxon>
        <taxon>Aphidoidea</taxon>
        <taxon>Aphididae</taxon>
        <taxon>Macrosiphini</taxon>
        <taxon>Macrosiphum</taxon>
    </lineage>
</organism>
<gene>
    <name evidence="2" type="ORF">MEUPH1_LOCUS21969</name>
</gene>
<proteinExistence type="predicted"/>
<sequence length="236" mass="27468">MYDFRRKSMPKIPKSFEDSKVQIFDRCENILSNTGELFCHMETMSSPVMFTCATNLEILSQCSHIFADGTFSHSPKYYEQLYTIHILQNGFYIVPIVFCFLTSKSTQTYIDMWLTIVKLCLKLTGINIQLSLAQSTFHFDFEKSAHTAVKEIFLNCRIMACRFHLNQSWFRHIQKDNQLLNEYKSSSVLGVWLKKFFALGFLPANLIENAFLHLIENAPTSNFGFADYLLKNLQCR</sequence>
<comment type="caution">
    <text evidence="2">The sequence shown here is derived from an EMBL/GenBank/DDBJ whole genome shotgun (WGS) entry which is preliminary data.</text>
</comment>
<dbReference type="Pfam" id="PF10551">
    <property type="entry name" value="MULE"/>
    <property type="match status" value="1"/>
</dbReference>
<dbReference type="InterPro" id="IPR018289">
    <property type="entry name" value="MULE_transposase_dom"/>
</dbReference>
<protein>
    <recommendedName>
        <fullName evidence="1">MULE transposase domain-containing protein</fullName>
    </recommendedName>
</protein>
<dbReference type="Proteomes" id="UP001160148">
    <property type="component" value="Unassembled WGS sequence"/>
</dbReference>
<reference evidence="2 3" key="1">
    <citation type="submission" date="2023-01" db="EMBL/GenBank/DDBJ databases">
        <authorList>
            <person name="Whitehead M."/>
        </authorList>
    </citation>
    <scope>NUCLEOTIDE SEQUENCE [LARGE SCALE GENOMIC DNA]</scope>
</reference>